<organism evidence="1 2">
    <name type="scientific">Microbacterium testaceum</name>
    <name type="common">Aureobacterium testaceum</name>
    <name type="synonym">Brevibacterium testaceum</name>
    <dbReference type="NCBI Taxonomy" id="2033"/>
    <lineage>
        <taxon>Bacteria</taxon>
        <taxon>Bacillati</taxon>
        <taxon>Actinomycetota</taxon>
        <taxon>Actinomycetes</taxon>
        <taxon>Micrococcales</taxon>
        <taxon>Microbacteriaceae</taxon>
        <taxon>Microbacterium</taxon>
    </lineage>
</organism>
<sequence length="126" mass="15032">MVFVEPETEEQRSRLAHWSWQDRSLQSTTPPRLEDGRRLIRVFPEWISGLPLWENFTENYPFERDALPLSSELQDALEAWNEHWQDRDLDEELPDLDRWLAEGRELVARLREELGDIADVRAEFGL</sequence>
<protein>
    <submittedName>
        <fullName evidence="1">Uncharacterized protein</fullName>
    </submittedName>
</protein>
<evidence type="ECO:0000313" key="2">
    <source>
        <dbReference type="Proteomes" id="UP000075025"/>
    </source>
</evidence>
<accession>A0A147EMF4</accession>
<comment type="caution">
    <text evidence="1">The sequence shown here is derived from an EMBL/GenBank/DDBJ whole genome shotgun (WGS) entry which is preliminary data.</text>
</comment>
<gene>
    <name evidence="1" type="ORF">NS220_18700</name>
</gene>
<name>A0A147EMF4_MICTE</name>
<dbReference type="OrthoDB" id="4381340at2"/>
<dbReference type="PATRIC" id="fig|2033.6.peg.1806"/>
<dbReference type="EMBL" id="LDRT01000231">
    <property type="protein sequence ID" value="KTR85489.1"/>
    <property type="molecule type" value="Genomic_DNA"/>
</dbReference>
<dbReference type="AlphaFoldDB" id="A0A147EMF4"/>
<dbReference type="Proteomes" id="UP000075025">
    <property type="component" value="Unassembled WGS sequence"/>
</dbReference>
<reference evidence="1 2" key="1">
    <citation type="journal article" date="2016" name="Front. Microbiol.">
        <title>Genomic Resource of Rice Seed Associated Bacteria.</title>
        <authorList>
            <person name="Midha S."/>
            <person name="Bansal K."/>
            <person name="Sharma S."/>
            <person name="Kumar N."/>
            <person name="Patil P.P."/>
            <person name="Chaudhry V."/>
            <person name="Patil P.B."/>
        </authorList>
    </citation>
    <scope>NUCLEOTIDE SEQUENCE [LARGE SCALE GENOMIC DNA]</scope>
    <source>
        <strain evidence="1 2">NS220</strain>
    </source>
</reference>
<evidence type="ECO:0000313" key="1">
    <source>
        <dbReference type="EMBL" id="KTR85489.1"/>
    </source>
</evidence>
<proteinExistence type="predicted"/>